<dbReference type="PANTHER" id="PTHR36842:SF1">
    <property type="entry name" value="PROTEIN TOLB"/>
    <property type="match status" value="1"/>
</dbReference>
<dbReference type="EMBL" id="LJUJ01000002">
    <property type="protein sequence ID" value="KPK64465.1"/>
    <property type="molecule type" value="Genomic_DNA"/>
</dbReference>
<evidence type="ECO:0000259" key="2">
    <source>
        <dbReference type="Pfam" id="PF13088"/>
    </source>
</evidence>
<feature type="domain" description="Sialidase" evidence="2">
    <location>
        <begin position="62"/>
        <end position="255"/>
    </location>
</feature>
<evidence type="ECO:0000313" key="3">
    <source>
        <dbReference type="EMBL" id="KPK64465.1"/>
    </source>
</evidence>
<protein>
    <recommendedName>
        <fullName evidence="2">Sialidase domain-containing protein</fullName>
    </recommendedName>
</protein>
<organism evidence="3 4">
    <name type="scientific">candidate division WOR_3 bacterium SM23_42</name>
    <dbReference type="NCBI Taxonomy" id="1703779"/>
    <lineage>
        <taxon>Bacteria</taxon>
        <taxon>Bacteria division WOR-3</taxon>
    </lineage>
</organism>
<dbReference type="AlphaFoldDB" id="A0A0S8FVV1"/>
<sequence>MWRTLVIVWGIACLCPSVLSAQWEPDFRLTYDDSISYLCYNNAWCVAAEGETTHVVWHDSRHAIPEVYYKRSLDNGTTWETDVRLTNWFGHSGCAAVAVAGTSVHVAWCDERDGHFEIYYKRSIDGGMSWASDTRLTYADDCAVYPCIAVSGDYVHVVWMDTRDGVQVCEVYYKRSTDGGTTWGPDTRLTYNNCSAGMPSIAVLGANIHVAYSDHYDGNNEIYYMRSTDAGASWQQYVRLTNDNASSLNPSIAVAGSGVHVVWIDERDGNKEIYYKRAKGGGAAWSGDIRLTNAPDVSRHPSVSADGNNVHVVWCDRRTGENDVYYKLSTDYGVSWELDMQITHGSEEHSWYPSVAVSGTTVHVVWSDWRDGNFEIYYKRNPTGNTGVHESMTQHAGVLLQECRTAPNPFSSHTIVQGHEEERFALYDSAGKLVGKYSGDRIGGDLPVGVYLLVPEMINAKPALIVKVGH</sequence>
<evidence type="ECO:0000256" key="1">
    <source>
        <dbReference type="SAM" id="SignalP"/>
    </source>
</evidence>
<comment type="caution">
    <text evidence="3">The sequence shown here is derived from an EMBL/GenBank/DDBJ whole genome shotgun (WGS) entry which is preliminary data.</text>
</comment>
<feature type="chain" id="PRO_5006646494" description="Sialidase domain-containing protein" evidence="1">
    <location>
        <begin position="22"/>
        <end position="470"/>
    </location>
</feature>
<dbReference type="InterPro" id="IPR011040">
    <property type="entry name" value="Sialidase"/>
</dbReference>
<dbReference type="InterPro" id="IPR036278">
    <property type="entry name" value="Sialidase_sf"/>
</dbReference>
<dbReference type="PANTHER" id="PTHR36842">
    <property type="entry name" value="PROTEIN TOLB HOMOLOG"/>
    <property type="match status" value="1"/>
</dbReference>
<dbReference type="Gene3D" id="2.120.10.10">
    <property type="match status" value="1"/>
</dbReference>
<dbReference type="Proteomes" id="UP000051373">
    <property type="component" value="Unassembled WGS sequence"/>
</dbReference>
<evidence type="ECO:0000313" key="4">
    <source>
        <dbReference type="Proteomes" id="UP000051373"/>
    </source>
</evidence>
<gene>
    <name evidence="3" type="ORF">AMJ83_01760</name>
</gene>
<dbReference type="SUPFAM" id="SSF50939">
    <property type="entry name" value="Sialidases"/>
    <property type="match status" value="1"/>
</dbReference>
<name>A0A0S8FVV1_UNCW3</name>
<keyword evidence="1" id="KW-0732">Signal</keyword>
<feature type="signal peptide" evidence="1">
    <location>
        <begin position="1"/>
        <end position="21"/>
    </location>
</feature>
<dbReference type="InterPro" id="IPR011042">
    <property type="entry name" value="6-blade_b-propeller_TolB-like"/>
</dbReference>
<dbReference type="Gene3D" id="2.120.10.30">
    <property type="entry name" value="TolB, C-terminal domain"/>
    <property type="match status" value="1"/>
</dbReference>
<dbReference type="CDD" id="cd15482">
    <property type="entry name" value="Sialidase_non-viral"/>
    <property type="match status" value="1"/>
</dbReference>
<dbReference type="Pfam" id="PF13088">
    <property type="entry name" value="BNR_2"/>
    <property type="match status" value="1"/>
</dbReference>
<accession>A0A0S8FVV1</accession>
<dbReference type="STRING" id="1703779.AMJ83_01760"/>
<reference evidence="3 4" key="1">
    <citation type="journal article" date="2015" name="Microbiome">
        <title>Genomic resolution of linkages in carbon, nitrogen, and sulfur cycling among widespread estuary sediment bacteria.</title>
        <authorList>
            <person name="Baker B.J."/>
            <person name="Lazar C.S."/>
            <person name="Teske A.P."/>
            <person name="Dick G.J."/>
        </authorList>
    </citation>
    <scope>NUCLEOTIDE SEQUENCE [LARGE SCALE GENOMIC DNA]</scope>
    <source>
        <strain evidence="3">SM23_42</strain>
    </source>
</reference>
<proteinExistence type="predicted"/>